<dbReference type="PANTHER" id="PTHR24412:SF466">
    <property type="entry name" value="RING CANAL KELCH PROTEIN"/>
    <property type="match status" value="1"/>
</dbReference>
<sequence length="123" mass="14128">MHQQFILSMSCELKQRSLDVINELRKQNLLCDVTLLVNNMEIPAHKVVLAALSPYFCAMFIESQQDRIILQGVDPHALKLLIEYMYTSTLEINKENVVELLTAANLLQLTDVRDACCDYLRTQ</sequence>
<dbReference type="PANTHER" id="PTHR24412">
    <property type="entry name" value="KELCH PROTEIN"/>
    <property type="match status" value="1"/>
</dbReference>
<proteinExistence type="predicted"/>
<dbReference type="Gene3D" id="3.30.710.10">
    <property type="entry name" value="Potassium Channel Kv1.1, Chain A"/>
    <property type="match status" value="1"/>
</dbReference>
<accession>A0A9C5YS93</accession>
<dbReference type="GeneID" id="119635846"/>
<accession>A0A8U0WM99</accession>
<evidence type="ECO:0000313" key="7">
    <source>
        <dbReference type="RefSeq" id="XP_037886785.1"/>
    </source>
</evidence>
<keyword evidence="3" id="KW-0009">Actin-binding</keyword>
<dbReference type="RefSeq" id="XP_037886784.1">
    <property type="nucleotide sequence ID" value="XM_038030856.1"/>
</dbReference>
<name>A0A8U0WM99_9MUSC</name>
<dbReference type="FunFam" id="3.30.710.10:FF:000001">
    <property type="entry name" value="Kelch-like family member 20"/>
    <property type="match status" value="1"/>
</dbReference>
<evidence type="ECO:0000256" key="3">
    <source>
        <dbReference type="ARBA" id="ARBA00023203"/>
    </source>
</evidence>
<evidence type="ECO:0000256" key="2">
    <source>
        <dbReference type="ARBA" id="ARBA00022737"/>
    </source>
</evidence>
<protein>
    <submittedName>
        <fullName evidence="6 7">Ring canal kelch homolog</fullName>
    </submittedName>
</protein>
<dbReference type="PROSITE" id="PS50097">
    <property type="entry name" value="BTB"/>
    <property type="match status" value="1"/>
</dbReference>
<evidence type="ECO:0000313" key="5">
    <source>
        <dbReference type="Proteomes" id="UP000092443"/>
    </source>
</evidence>
<organism evidence="5 6">
    <name type="scientific">Glossina fuscipes</name>
    <dbReference type="NCBI Taxonomy" id="7396"/>
    <lineage>
        <taxon>Eukaryota</taxon>
        <taxon>Metazoa</taxon>
        <taxon>Ecdysozoa</taxon>
        <taxon>Arthropoda</taxon>
        <taxon>Hexapoda</taxon>
        <taxon>Insecta</taxon>
        <taxon>Pterygota</taxon>
        <taxon>Neoptera</taxon>
        <taxon>Endopterygota</taxon>
        <taxon>Diptera</taxon>
        <taxon>Brachycera</taxon>
        <taxon>Muscomorpha</taxon>
        <taxon>Hippoboscoidea</taxon>
        <taxon>Glossinidae</taxon>
        <taxon>Glossina</taxon>
    </lineage>
</organism>
<evidence type="ECO:0000256" key="1">
    <source>
        <dbReference type="ARBA" id="ARBA00022441"/>
    </source>
</evidence>
<dbReference type="AlphaFoldDB" id="A0A8U0WM99"/>
<dbReference type="Proteomes" id="UP000092443">
    <property type="component" value="Unplaced"/>
</dbReference>
<gene>
    <name evidence="6 7" type="primary">LOC119635846</name>
</gene>
<reference evidence="6 7" key="1">
    <citation type="submission" date="2025-04" db="UniProtKB">
        <authorList>
            <consortium name="RefSeq"/>
        </authorList>
    </citation>
    <scope>IDENTIFICATION</scope>
    <source>
        <tissue evidence="6 7">Whole body pupa</tissue>
    </source>
</reference>
<evidence type="ECO:0000259" key="4">
    <source>
        <dbReference type="PROSITE" id="PS50097"/>
    </source>
</evidence>
<dbReference type="Pfam" id="PF00651">
    <property type="entry name" value="BTB"/>
    <property type="match status" value="1"/>
</dbReference>
<dbReference type="RefSeq" id="XP_037886785.1">
    <property type="nucleotide sequence ID" value="XM_038030857.1"/>
</dbReference>
<keyword evidence="5" id="KW-1185">Reference proteome</keyword>
<dbReference type="SMART" id="SM00225">
    <property type="entry name" value="BTB"/>
    <property type="match status" value="1"/>
</dbReference>
<dbReference type="KEGG" id="gfs:119635846"/>
<keyword evidence="2" id="KW-0677">Repeat</keyword>
<dbReference type="SUPFAM" id="SSF54695">
    <property type="entry name" value="POZ domain"/>
    <property type="match status" value="1"/>
</dbReference>
<dbReference type="InterPro" id="IPR000210">
    <property type="entry name" value="BTB/POZ_dom"/>
</dbReference>
<keyword evidence="1" id="KW-0880">Kelch repeat</keyword>
<evidence type="ECO:0000313" key="6">
    <source>
        <dbReference type="RefSeq" id="XP_037886784.1"/>
    </source>
</evidence>
<feature type="domain" description="BTB" evidence="4">
    <location>
        <begin position="31"/>
        <end position="94"/>
    </location>
</feature>
<dbReference type="InterPro" id="IPR011333">
    <property type="entry name" value="SKP1/BTB/POZ_sf"/>
</dbReference>